<dbReference type="InterPro" id="IPR022637">
    <property type="entry name" value="DNA_polIII_beta_cen"/>
</dbReference>
<reference evidence="13" key="1">
    <citation type="submission" date="2020-05" db="EMBL/GenBank/DDBJ databases">
        <authorList>
            <person name="Chiriac C."/>
            <person name="Salcher M."/>
            <person name="Ghai R."/>
            <person name="Kavagutti S V."/>
        </authorList>
    </citation>
    <scope>NUCLEOTIDE SEQUENCE</scope>
</reference>
<evidence type="ECO:0000256" key="8">
    <source>
        <dbReference type="ARBA" id="ARBA00023125"/>
    </source>
</evidence>
<evidence type="ECO:0000256" key="2">
    <source>
        <dbReference type="ARBA" id="ARBA00010752"/>
    </source>
</evidence>
<keyword evidence="5" id="KW-0548">Nucleotidyltransferase</keyword>
<dbReference type="Pfam" id="PF02768">
    <property type="entry name" value="DNA_pol3_beta_3"/>
    <property type="match status" value="1"/>
</dbReference>
<dbReference type="PIRSF" id="PIRSF000804">
    <property type="entry name" value="DNA_pol_III_b"/>
    <property type="match status" value="1"/>
</dbReference>
<evidence type="ECO:0000313" key="12">
    <source>
        <dbReference type="EMBL" id="CAB4964142.1"/>
    </source>
</evidence>
<dbReference type="InterPro" id="IPR022634">
    <property type="entry name" value="DNA_polIII_beta_N"/>
</dbReference>
<evidence type="ECO:0000256" key="1">
    <source>
        <dbReference type="ARBA" id="ARBA00004496"/>
    </source>
</evidence>
<dbReference type="GO" id="GO:0009360">
    <property type="term" value="C:DNA polymerase III complex"/>
    <property type="evidence" value="ECO:0007669"/>
    <property type="project" value="InterPro"/>
</dbReference>
<sequence>MKFRAERDSFSEAVAWAARTLPTRSNQPLLSGLMITAEASGLTLSSFDYEVSGRVSVEAVVDTPGRVLVPGRLLSDIARSLPAQPVTLQLEGSRVTLECGRSSFTLPTMSADDYPELPQMPTSAGVVAGASFAAAVAQVAVAASSDETISFLTGIRLEMSGSMITLAATDRYRLAVRELTWAPESLSIDAAALVPARVLADTAKTLAGHESVVIALAGSGQDEGLLGIHGGGRSTTTRLLGGEFPKYRTLLPAEANTIASVDTAALVEAVKRVSLVAERNTPLRMRFSGDEVDLQAGSGDEAQAVEALDATITGDDIEIAFNPRFLLDGLSALDAPVVRFAFTVSNKPAVLTGAAERGAEPAPEFRYLLMPVRLTG</sequence>
<dbReference type="Pfam" id="PF00712">
    <property type="entry name" value="DNA_pol3_beta"/>
    <property type="match status" value="1"/>
</dbReference>
<accession>A0A6J7P528</accession>
<dbReference type="EMBL" id="CAFBNF010000360">
    <property type="protein sequence ID" value="CAB4964142.1"/>
    <property type="molecule type" value="Genomic_DNA"/>
</dbReference>
<evidence type="ECO:0000259" key="10">
    <source>
        <dbReference type="Pfam" id="PF02767"/>
    </source>
</evidence>
<keyword evidence="4" id="KW-0808">Transferase</keyword>
<feature type="domain" description="DNA polymerase III beta sliding clamp N-terminal" evidence="9">
    <location>
        <begin position="1"/>
        <end position="118"/>
    </location>
</feature>
<dbReference type="FunFam" id="3.10.150.10:FF:000005">
    <property type="entry name" value="Beta sliding clamp"/>
    <property type="match status" value="1"/>
</dbReference>
<comment type="similarity">
    <text evidence="2">Belongs to the beta sliding clamp family.</text>
</comment>
<name>A0A6J7P528_9ZZZZ</name>
<dbReference type="SUPFAM" id="SSF55979">
    <property type="entry name" value="DNA clamp"/>
    <property type="match status" value="3"/>
</dbReference>
<dbReference type="GO" id="GO:0003887">
    <property type="term" value="F:DNA-directed DNA polymerase activity"/>
    <property type="evidence" value="ECO:0007669"/>
    <property type="project" value="UniProtKB-KW"/>
</dbReference>
<evidence type="ECO:0000256" key="4">
    <source>
        <dbReference type="ARBA" id="ARBA00022679"/>
    </source>
</evidence>
<dbReference type="GO" id="GO:0003677">
    <property type="term" value="F:DNA binding"/>
    <property type="evidence" value="ECO:0007669"/>
    <property type="project" value="UniProtKB-KW"/>
</dbReference>
<keyword evidence="7" id="KW-0239">DNA-directed DNA polymerase</keyword>
<evidence type="ECO:0000313" key="13">
    <source>
        <dbReference type="EMBL" id="CAB4997134.1"/>
    </source>
</evidence>
<dbReference type="NCBIfam" id="TIGR00663">
    <property type="entry name" value="dnan"/>
    <property type="match status" value="1"/>
</dbReference>
<evidence type="ECO:0000259" key="11">
    <source>
        <dbReference type="Pfam" id="PF02768"/>
    </source>
</evidence>
<proteinExistence type="inferred from homology"/>
<dbReference type="Pfam" id="PF02767">
    <property type="entry name" value="DNA_pol3_beta_2"/>
    <property type="match status" value="1"/>
</dbReference>
<keyword evidence="3" id="KW-0963">Cytoplasm</keyword>
<dbReference type="PANTHER" id="PTHR30478">
    <property type="entry name" value="DNA POLYMERASE III SUBUNIT BETA"/>
    <property type="match status" value="1"/>
</dbReference>
<dbReference type="GO" id="GO:0008408">
    <property type="term" value="F:3'-5' exonuclease activity"/>
    <property type="evidence" value="ECO:0007669"/>
    <property type="project" value="InterPro"/>
</dbReference>
<keyword evidence="6" id="KW-0235">DNA replication</keyword>
<dbReference type="InterPro" id="IPR001001">
    <property type="entry name" value="DNA_polIII_beta"/>
</dbReference>
<evidence type="ECO:0000256" key="6">
    <source>
        <dbReference type="ARBA" id="ARBA00022705"/>
    </source>
</evidence>
<dbReference type="SMART" id="SM00480">
    <property type="entry name" value="POL3Bc"/>
    <property type="match status" value="1"/>
</dbReference>
<dbReference type="GO" id="GO:0005737">
    <property type="term" value="C:cytoplasm"/>
    <property type="evidence" value="ECO:0007669"/>
    <property type="project" value="UniProtKB-SubCell"/>
</dbReference>
<gene>
    <name evidence="12" type="ORF">UFOPK3773_02225</name>
    <name evidence="13" type="ORF">UFOPK3992_00420</name>
</gene>
<dbReference type="InterPro" id="IPR022635">
    <property type="entry name" value="DNA_polIII_beta_C"/>
</dbReference>
<dbReference type="InterPro" id="IPR046938">
    <property type="entry name" value="DNA_clamp_sf"/>
</dbReference>
<dbReference type="AlphaFoldDB" id="A0A6J7P528"/>
<dbReference type="GO" id="GO:0006271">
    <property type="term" value="P:DNA strand elongation involved in DNA replication"/>
    <property type="evidence" value="ECO:0007669"/>
    <property type="project" value="TreeGrafter"/>
</dbReference>
<feature type="domain" description="DNA polymerase III beta sliding clamp central" evidence="10">
    <location>
        <begin position="129"/>
        <end position="246"/>
    </location>
</feature>
<dbReference type="Gene3D" id="3.10.150.10">
    <property type="entry name" value="DNA Polymerase III, subunit A, domain 2"/>
    <property type="match status" value="3"/>
</dbReference>
<keyword evidence="8" id="KW-0238">DNA-binding</keyword>
<evidence type="ECO:0000256" key="3">
    <source>
        <dbReference type="ARBA" id="ARBA00022490"/>
    </source>
</evidence>
<protein>
    <submittedName>
        <fullName evidence="13">Unannotated protein</fullName>
    </submittedName>
</protein>
<dbReference type="PANTHER" id="PTHR30478:SF0">
    <property type="entry name" value="BETA SLIDING CLAMP"/>
    <property type="match status" value="1"/>
</dbReference>
<dbReference type="CDD" id="cd00140">
    <property type="entry name" value="beta_clamp"/>
    <property type="match status" value="1"/>
</dbReference>
<organism evidence="13">
    <name type="scientific">freshwater metagenome</name>
    <dbReference type="NCBI Taxonomy" id="449393"/>
    <lineage>
        <taxon>unclassified sequences</taxon>
        <taxon>metagenomes</taxon>
        <taxon>ecological metagenomes</taxon>
    </lineage>
</organism>
<evidence type="ECO:0000256" key="7">
    <source>
        <dbReference type="ARBA" id="ARBA00022932"/>
    </source>
</evidence>
<dbReference type="EMBL" id="CAFBOZ010000042">
    <property type="protein sequence ID" value="CAB4997134.1"/>
    <property type="molecule type" value="Genomic_DNA"/>
</dbReference>
<feature type="domain" description="DNA polymerase III beta sliding clamp C-terminal" evidence="11">
    <location>
        <begin position="248"/>
        <end position="359"/>
    </location>
</feature>
<evidence type="ECO:0000256" key="5">
    <source>
        <dbReference type="ARBA" id="ARBA00022695"/>
    </source>
</evidence>
<comment type="subcellular location">
    <subcellularLocation>
        <location evidence="1">Cytoplasm</location>
    </subcellularLocation>
</comment>
<evidence type="ECO:0000259" key="9">
    <source>
        <dbReference type="Pfam" id="PF00712"/>
    </source>
</evidence>